<organism evidence="1 2">
    <name type="scientific">Paramuricea clavata</name>
    <name type="common">Red gorgonian</name>
    <name type="synonym">Violescent sea-whip</name>
    <dbReference type="NCBI Taxonomy" id="317549"/>
    <lineage>
        <taxon>Eukaryota</taxon>
        <taxon>Metazoa</taxon>
        <taxon>Cnidaria</taxon>
        <taxon>Anthozoa</taxon>
        <taxon>Octocorallia</taxon>
        <taxon>Malacalcyonacea</taxon>
        <taxon>Plexauridae</taxon>
        <taxon>Paramuricea</taxon>
    </lineage>
</organism>
<proteinExistence type="predicted"/>
<protein>
    <submittedName>
        <fullName evidence="1">Uncharacterized protein</fullName>
    </submittedName>
</protein>
<evidence type="ECO:0000313" key="1">
    <source>
        <dbReference type="EMBL" id="CAB4043315.1"/>
    </source>
</evidence>
<keyword evidence="2" id="KW-1185">Reference proteome</keyword>
<name>A0A6S7KD34_PARCT</name>
<reference evidence="1" key="1">
    <citation type="submission" date="2020-04" db="EMBL/GenBank/DDBJ databases">
        <authorList>
            <person name="Alioto T."/>
            <person name="Alioto T."/>
            <person name="Gomez Garrido J."/>
        </authorList>
    </citation>
    <scope>NUCLEOTIDE SEQUENCE</scope>
    <source>
        <strain evidence="1">A484AB</strain>
    </source>
</reference>
<dbReference type="AlphaFoldDB" id="A0A6S7KD34"/>
<evidence type="ECO:0000313" key="2">
    <source>
        <dbReference type="Proteomes" id="UP001152795"/>
    </source>
</evidence>
<sequence>MQLQLQPDSSITRLPESDSPYAIIGDSCSAYTYKGLLDEGESLTELLLQLETFFENDIYAALLILGGVAMSFHFQLLHNSIGGVPPTLAIGDPVSGKSTAVEAAMAIFDQRDSIG</sequence>
<comment type="caution">
    <text evidence="1">The sequence shown here is derived from an EMBL/GenBank/DDBJ whole genome shotgun (WGS) entry which is preliminary data.</text>
</comment>
<feature type="non-terminal residue" evidence="1">
    <location>
        <position position="1"/>
    </location>
</feature>
<dbReference type="EMBL" id="CACRXK020032074">
    <property type="protein sequence ID" value="CAB4043315.1"/>
    <property type="molecule type" value="Genomic_DNA"/>
</dbReference>
<dbReference type="Proteomes" id="UP001152795">
    <property type="component" value="Unassembled WGS sequence"/>
</dbReference>
<gene>
    <name evidence="1" type="ORF">PACLA_8A069938</name>
</gene>
<accession>A0A6S7KD34</accession>